<protein>
    <submittedName>
        <fullName evidence="2">Uncharacterized protein</fullName>
    </submittedName>
</protein>
<gene>
    <name evidence="2" type="ORF">E2C01_038926</name>
</gene>
<sequence length="119" mass="12901">MKTRTSLSVAPRPRPQAHAAPTPTAARGTTRLKASQYRGSGGGWWRCRVYCLCDMRQWLLPGPPPRRHPWGWRLVSCILSNVKLCVGVGGVDGGGAGGPGVWCGRPHRRQAQGYGILNT</sequence>
<dbReference type="EMBL" id="VSRR010006635">
    <property type="protein sequence ID" value="MPC45233.1"/>
    <property type="molecule type" value="Genomic_DNA"/>
</dbReference>
<feature type="region of interest" description="Disordered" evidence="1">
    <location>
        <begin position="1"/>
        <end position="40"/>
    </location>
</feature>
<comment type="caution">
    <text evidence="2">The sequence shown here is derived from an EMBL/GenBank/DDBJ whole genome shotgun (WGS) entry which is preliminary data.</text>
</comment>
<accession>A0A5B7FJB6</accession>
<feature type="compositionally biased region" description="Low complexity" evidence="1">
    <location>
        <begin position="16"/>
        <end position="31"/>
    </location>
</feature>
<keyword evidence="3" id="KW-1185">Reference proteome</keyword>
<evidence type="ECO:0000256" key="1">
    <source>
        <dbReference type="SAM" id="MobiDB-lite"/>
    </source>
</evidence>
<organism evidence="2 3">
    <name type="scientific">Portunus trituberculatus</name>
    <name type="common">Swimming crab</name>
    <name type="synonym">Neptunus trituberculatus</name>
    <dbReference type="NCBI Taxonomy" id="210409"/>
    <lineage>
        <taxon>Eukaryota</taxon>
        <taxon>Metazoa</taxon>
        <taxon>Ecdysozoa</taxon>
        <taxon>Arthropoda</taxon>
        <taxon>Crustacea</taxon>
        <taxon>Multicrustacea</taxon>
        <taxon>Malacostraca</taxon>
        <taxon>Eumalacostraca</taxon>
        <taxon>Eucarida</taxon>
        <taxon>Decapoda</taxon>
        <taxon>Pleocyemata</taxon>
        <taxon>Brachyura</taxon>
        <taxon>Eubrachyura</taxon>
        <taxon>Portunoidea</taxon>
        <taxon>Portunidae</taxon>
        <taxon>Portuninae</taxon>
        <taxon>Portunus</taxon>
    </lineage>
</organism>
<dbReference type="AlphaFoldDB" id="A0A5B7FJB6"/>
<dbReference type="Proteomes" id="UP000324222">
    <property type="component" value="Unassembled WGS sequence"/>
</dbReference>
<proteinExistence type="predicted"/>
<evidence type="ECO:0000313" key="3">
    <source>
        <dbReference type="Proteomes" id="UP000324222"/>
    </source>
</evidence>
<evidence type="ECO:0000313" key="2">
    <source>
        <dbReference type="EMBL" id="MPC45233.1"/>
    </source>
</evidence>
<reference evidence="2 3" key="1">
    <citation type="submission" date="2019-05" db="EMBL/GenBank/DDBJ databases">
        <title>Another draft genome of Portunus trituberculatus and its Hox gene families provides insights of decapod evolution.</title>
        <authorList>
            <person name="Jeong J.-H."/>
            <person name="Song I."/>
            <person name="Kim S."/>
            <person name="Choi T."/>
            <person name="Kim D."/>
            <person name="Ryu S."/>
            <person name="Kim W."/>
        </authorList>
    </citation>
    <scope>NUCLEOTIDE SEQUENCE [LARGE SCALE GENOMIC DNA]</scope>
    <source>
        <tissue evidence="2">Muscle</tissue>
    </source>
</reference>
<name>A0A5B7FJB6_PORTR</name>